<keyword evidence="3" id="KW-0808">Transferase</keyword>
<organism evidence="3 4">
    <name type="scientific">Mytilus coruscus</name>
    <name type="common">Sea mussel</name>
    <dbReference type="NCBI Taxonomy" id="42192"/>
    <lineage>
        <taxon>Eukaryota</taxon>
        <taxon>Metazoa</taxon>
        <taxon>Spiralia</taxon>
        <taxon>Lophotrochozoa</taxon>
        <taxon>Mollusca</taxon>
        <taxon>Bivalvia</taxon>
        <taxon>Autobranchia</taxon>
        <taxon>Pteriomorphia</taxon>
        <taxon>Mytilida</taxon>
        <taxon>Mytiloidea</taxon>
        <taxon>Mytilidae</taxon>
        <taxon>Mytilinae</taxon>
        <taxon>Mytilus</taxon>
    </lineage>
</organism>
<reference evidence="3 4" key="1">
    <citation type="submission" date="2020-06" db="EMBL/GenBank/DDBJ databases">
        <authorList>
            <person name="Li R."/>
            <person name="Bekaert M."/>
        </authorList>
    </citation>
    <scope>NUCLEOTIDE SEQUENCE [LARGE SCALE GENOMIC DNA]</scope>
    <source>
        <strain evidence="4">wild</strain>
    </source>
</reference>
<dbReference type="SUPFAM" id="SSF55729">
    <property type="entry name" value="Acyl-CoA N-acyltransferases (Nat)"/>
    <property type="match status" value="1"/>
</dbReference>
<feature type="compositionally biased region" description="Pro residues" evidence="1">
    <location>
        <begin position="188"/>
        <end position="209"/>
    </location>
</feature>
<feature type="region of interest" description="Disordered" evidence="1">
    <location>
        <begin position="181"/>
        <end position="231"/>
    </location>
</feature>
<name>A0A6J8CLP2_MYTCO</name>
<feature type="domain" description="N-acetyltransferase" evidence="2">
    <location>
        <begin position="4"/>
        <end position="146"/>
    </location>
</feature>
<proteinExistence type="predicted"/>
<dbReference type="EMBL" id="CACVKT020005606">
    <property type="protein sequence ID" value="CAC5396209.1"/>
    <property type="molecule type" value="Genomic_DNA"/>
</dbReference>
<evidence type="ECO:0000256" key="1">
    <source>
        <dbReference type="SAM" id="MobiDB-lite"/>
    </source>
</evidence>
<dbReference type="InterPro" id="IPR016181">
    <property type="entry name" value="Acyl_CoA_acyltransferase"/>
</dbReference>
<dbReference type="OrthoDB" id="329272at2759"/>
<dbReference type="GO" id="GO:0005737">
    <property type="term" value="C:cytoplasm"/>
    <property type="evidence" value="ECO:0007669"/>
    <property type="project" value="TreeGrafter"/>
</dbReference>
<dbReference type="GO" id="GO:1905502">
    <property type="term" value="F:acetyl-CoA binding"/>
    <property type="evidence" value="ECO:0007669"/>
    <property type="project" value="TreeGrafter"/>
</dbReference>
<dbReference type="InterPro" id="IPR039840">
    <property type="entry name" value="NAA80"/>
</dbReference>
<dbReference type="GO" id="GO:0008080">
    <property type="term" value="F:N-acetyltransferase activity"/>
    <property type="evidence" value="ECO:0007669"/>
    <property type="project" value="InterPro"/>
</dbReference>
<gene>
    <name evidence="3" type="ORF">MCOR_30801</name>
</gene>
<evidence type="ECO:0000313" key="4">
    <source>
        <dbReference type="Proteomes" id="UP000507470"/>
    </source>
</evidence>
<protein>
    <submittedName>
        <fullName evidence="3">N-alpha-acetyltransferase 80</fullName>
    </submittedName>
</protein>
<dbReference type="PANTHER" id="PTHR13538">
    <property type="entry name" value="N-ACETYLTRANSFERASE 6"/>
    <property type="match status" value="1"/>
</dbReference>
<dbReference type="AlphaFoldDB" id="A0A6J8CLP2"/>
<sequence length="242" mass="26765">MHTCVLHKNNQYIEECASVLNEEWPRSKTARIHSLEKSCDKYPVNLVLINDEDLPVGHSRLSIVVGREKSCFVESVVVKRSLRGKGLGKLLMQETENFARSEGFETMYLSTHDKQDFYQHVGYSFCKPVVSCGIQPSNIPDSFLNKLAGATLDDNLSQQNRLNTNGKDSCCEAAFTRSSVTSPVDVPSIPPPPMAPAPPPPPPAVPNPPVANTIGNKSSTDSNSEISKWDPREISWMKKNII</sequence>
<evidence type="ECO:0000313" key="3">
    <source>
        <dbReference type="EMBL" id="CAC5396209.1"/>
    </source>
</evidence>
<dbReference type="Gene3D" id="3.40.630.30">
    <property type="match status" value="1"/>
</dbReference>
<keyword evidence="4" id="KW-1185">Reference proteome</keyword>
<dbReference type="InterPro" id="IPR000182">
    <property type="entry name" value="GNAT_dom"/>
</dbReference>
<dbReference type="PROSITE" id="PS51186">
    <property type="entry name" value="GNAT"/>
    <property type="match status" value="1"/>
</dbReference>
<dbReference type="PANTHER" id="PTHR13538:SF4">
    <property type="entry name" value="N-ALPHA-ACETYLTRANSFERASE 80"/>
    <property type="match status" value="1"/>
</dbReference>
<dbReference type="Proteomes" id="UP000507470">
    <property type="component" value="Unassembled WGS sequence"/>
</dbReference>
<dbReference type="CDD" id="cd04301">
    <property type="entry name" value="NAT_SF"/>
    <property type="match status" value="1"/>
</dbReference>
<evidence type="ECO:0000259" key="2">
    <source>
        <dbReference type="PROSITE" id="PS51186"/>
    </source>
</evidence>
<accession>A0A6J8CLP2</accession>
<dbReference type="Pfam" id="PF00583">
    <property type="entry name" value="Acetyltransf_1"/>
    <property type="match status" value="1"/>
</dbReference>
<feature type="compositionally biased region" description="Polar residues" evidence="1">
    <location>
        <begin position="213"/>
        <end position="226"/>
    </location>
</feature>